<accession>A0A974BMI2</accession>
<evidence type="ECO:0000313" key="4">
    <source>
        <dbReference type="EMBL" id="NYB75556.1"/>
    </source>
</evidence>
<dbReference type="InterPro" id="IPR011006">
    <property type="entry name" value="CheY-like_superfamily"/>
</dbReference>
<dbReference type="SUPFAM" id="SSF52172">
    <property type="entry name" value="CheY-like"/>
    <property type="match status" value="1"/>
</dbReference>
<dbReference type="EMBL" id="JACBNQ010000023">
    <property type="protein sequence ID" value="NYB75556.1"/>
    <property type="molecule type" value="Genomic_DNA"/>
</dbReference>
<dbReference type="SMART" id="SM00448">
    <property type="entry name" value="REC"/>
    <property type="match status" value="1"/>
</dbReference>
<dbReference type="InterPro" id="IPR007492">
    <property type="entry name" value="LytTR_DNA-bd_dom"/>
</dbReference>
<feature type="modified residue" description="4-aspartylphosphate" evidence="1">
    <location>
        <position position="61"/>
    </location>
</feature>
<dbReference type="InterPro" id="IPR001789">
    <property type="entry name" value="Sig_transdc_resp-reg_receiver"/>
</dbReference>
<dbReference type="Pfam" id="PF00072">
    <property type="entry name" value="Response_reg"/>
    <property type="match status" value="1"/>
</dbReference>
<feature type="domain" description="HTH LytTR-type" evidence="3">
    <location>
        <begin position="134"/>
        <end position="234"/>
    </location>
</feature>
<evidence type="ECO:0000256" key="1">
    <source>
        <dbReference type="PROSITE-ProRule" id="PRU00169"/>
    </source>
</evidence>
<evidence type="ECO:0000259" key="2">
    <source>
        <dbReference type="PROSITE" id="PS50110"/>
    </source>
</evidence>
<feature type="domain" description="Response regulatory" evidence="2">
    <location>
        <begin position="6"/>
        <end position="124"/>
    </location>
</feature>
<dbReference type="PROSITE" id="PS50930">
    <property type="entry name" value="HTH_LYTTR"/>
    <property type="match status" value="1"/>
</dbReference>
<dbReference type="InterPro" id="IPR046947">
    <property type="entry name" value="LytR-like"/>
</dbReference>
<dbReference type="PROSITE" id="PS50110">
    <property type="entry name" value="RESPONSE_REGULATORY"/>
    <property type="match status" value="1"/>
</dbReference>
<evidence type="ECO:0000313" key="5">
    <source>
        <dbReference type="Proteomes" id="UP000611629"/>
    </source>
</evidence>
<dbReference type="GO" id="GO:0003677">
    <property type="term" value="F:DNA binding"/>
    <property type="evidence" value="ECO:0007669"/>
    <property type="project" value="InterPro"/>
</dbReference>
<evidence type="ECO:0000259" key="3">
    <source>
        <dbReference type="PROSITE" id="PS50930"/>
    </source>
</evidence>
<sequence>MKDCYKIAICDDDEIMLQNIFEYIKTEFTSMSYEYSIIKYSDVKKMLADIKIYEFDIYFLDIDMPNINGLEASHSIKLNNPESVIIFISGMDEMVYESLKVRPLRFIRKLTLEKEISEAVKAAVNEISSISYKITVEVNKQKIKIDIRNILYIESIRNYIYVNTTNSKRSKYRGSINQREKELNEYGFIRTHVGYLVNQRYIRRVNKNSITLVNDEEIPVSRANLKTVEKKFIEGI</sequence>
<organism evidence="4 5">
    <name type="scientific">Sedimentibacter hydroxybenzoicus DSM 7310</name>
    <dbReference type="NCBI Taxonomy" id="1123245"/>
    <lineage>
        <taxon>Bacteria</taxon>
        <taxon>Bacillati</taxon>
        <taxon>Bacillota</taxon>
        <taxon>Tissierellia</taxon>
        <taxon>Sedimentibacter</taxon>
    </lineage>
</organism>
<comment type="caution">
    <text evidence="4">The sequence shown here is derived from an EMBL/GenBank/DDBJ whole genome shotgun (WGS) entry which is preliminary data.</text>
</comment>
<reference evidence="4" key="1">
    <citation type="submission" date="2020-07" db="EMBL/GenBank/DDBJ databases">
        <title>Genomic analysis of a strain of Sedimentibacter Hydroxybenzoicus DSM7310.</title>
        <authorList>
            <person name="Ma S."/>
        </authorList>
    </citation>
    <scope>NUCLEOTIDE SEQUENCE</scope>
    <source>
        <strain evidence="4">DSM 7310</strain>
    </source>
</reference>
<dbReference type="PANTHER" id="PTHR37299:SF1">
    <property type="entry name" value="STAGE 0 SPORULATION PROTEIN A HOMOLOG"/>
    <property type="match status" value="1"/>
</dbReference>
<keyword evidence="1" id="KW-0597">Phosphoprotein</keyword>
<dbReference type="Gene3D" id="2.40.50.1020">
    <property type="entry name" value="LytTr DNA-binding domain"/>
    <property type="match status" value="1"/>
</dbReference>
<protein>
    <submittedName>
        <fullName evidence="4">Response regulator transcription factor</fullName>
    </submittedName>
</protein>
<dbReference type="Gene3D" id="3.40.50.2300">
    <property type="match status" value="1"/>
</dbReference>
<dbReference type="PANTHER" id="PTHR37299">
    <property type="entry name" value="TRANSCRIPTIONAL REGULATOR-RELATED"/>
    <property type="match status" value="1"/>
</dbReference>
<dbReference type="AlphaFoldDB" id="A0A974BMI2"/>
<dbReference type="GO" id="GO:0000156">
    <property type="term" value="F:phosphorelay response regulator activity"/>
    <property type="evidence" value="ECO:0007669"/>
    <property type="project" value="InterPro"/>
</dbReference>
<dbReference type="RefSeq" id="WP_179239264.1">
    <property type="nucleotide sequence ID" value="NZ_JACBNQ010000023.1"/>
</dbReference>
<dbReference type="SMART" id="SM00850">
    <property type="entry name" value="LytTR"/>
    <property type="match status" value="1"/>
</dbReference>
<dbReference type="Pfam" id="PF04397">
    <property type="entry name" value="LytTR"/>
    <property type="match status" value="1"/>
</dbReference>
<proteinExistence type="predicted"/>
<keyword evidence="5" id="KW-1185">Reference proteome</keyword>
<dbReference type="Proteomes" id="UP000611629">
    <property type="component" value="Unassembled WGS sequence"/>
</dbReference>
<gene>
    <name evidence="4" type="ORF">HZF24_15515</name>
</gene>
<name>A0A974BMI2_SEDHY</name>